<dbReference type="RefSeq" id="WP_119352327.1">
    <property type="nucleotide sequence ID" value="NZ_QWET01000046.1"/>
</dbReference>
<keyword evidence="1" id="KW-1133">Transmembrane helix</keyword>
<dbReference type="AlphaFoldDB" id="A0A399CRW2"/>
<dbReference type="Proteomes" id="UP000266441">
    <property type="component" value="Unassembled WGS sequence"/>
</dbReference>
<keyword evidence="1" id="KW-0472">Membrane</keyword>
<proteinExistence type="predicted"/>
<evidence type="ECO:0000313" key="2">
    <source>
        <dbReference type="EMBL" id="RIH62729.1"/>
    </source>
</evidence>
<organism evidence="2 3">
    <name type="scientific">Mariniphaga sediminis</name>
    <dbReference type="NCBI Taxonomy" id="1628158"/>
    <lineage>
        <taxon>Bacteria</taxon>
        <taxon>Pseudomonadati</taxon>
        <taxon>Bacteroidota</taxon>
        <taxon>Bacteroidia</taxon>
        <taxon>Marinilabiliales</taxon>
        <taxon>Prolixibacteraceae</taxon>
        <taxon>Mariniphaga</taxon>
    </lineage>
</organism>
<evidence type="ECO:0000313" key="3">
    <source>
        <dbReference type="Proteomes" id="UP000266441"/>
    </source>
</evidence>
<accession>A0A399CRW2</accession>
<keyword evidence="3" id="KW-1185">Reference proteome</keyword>
<keyword evidence="1" id="KW-0812">Transmembrane</keyword>
<reference evidence="2 3" key="1">
    <citation type="journal article" date="2015" name="Int. J. Syst. Evol. Microbiol.">
        <title>Mariniphaga sediminis sp. nov., isolated from coastal sediment.</title>
        <authorList>
            <person name="Wang F.Q."/>
            <person name="Shen Q.Y."/>
            <person name="Chen G.J."/>
            <person name="Du Z.J."/>
        </authorList>
    </citation>
    <scope>NUCLEOTIDE SEQUENCE [LARGE SCALE GENOMIC DNA]</scope>
    <source>
        <strain evidence="2 3">SY21</strain>
    </source>
</reference>
<dbReference type="OrthoDB" id="9553403at2"/>
<comment type="caution">
    <text evidence="2">The sequence shown here is derived from an EMBL/GenBank/DDBJ whole genome shotgun (WGS) entry which is preliminary data.</text>
</comment>
<gene>
    <name evidence="2" type="ORF">D1164_23395</name>
</gene>
<name>A0A399CRW2_9BACT</name>
<feature type="transmembrane region" description="Helical" evidence="1">
    <location>
        <begin position="6"/>
        <end position="27"/>
    </location>
</feature>
<protein>
    <submittedName>
        <fullName evidence="2">Uncharacterized protein</fullName>
    </submittedName>
</protein>
<evidence type="ECO:0000256" key="1">
    <source>
        <dbReference type="SAM" id="Phobius"/>
    </source>
</evidence>
<dbReference type="EMBL" id="QWET01000046">
    <property type="protein sequence ID" value="RIH62729.1"/>
    <property type="molecule type" value="Genomic_DNA"/>
</dbReference>
<sequence>MTTTNWISLIAIFISIIAFFVSFVALWKSYFSKFTPIFTVGHCSFRVYPIKNGDEKWFLPSFIIPISITNNGAQIGKIEKLRLKVTFPDLPIANHYEIFHAKWIVNGNRISKNRFEWIKKAVIEDWMPMIVLSRETKTKNIVFENMRWDEPVIQNKILCTLEFKSNNHKKYKQIAQWTFHLTAKTWVAMTEKGTSFSTSSELSPTMEDWIFPKDLHKYTGTKEDITKIKIESSPSYLDYKKNE</sequence>